<reference evidence="1 2" key="1">
    <citation type="journal article" date="2020" name="Sci. Rep.">
        <title>A novel cyanobacterial geosmin producer, revising GeoA distribution and dispersion patterns in Bacteria.</title>
        <authorList>
            <person name="Churro C."/>
            <person name="Semedo-Aguiar A.P."/>
            <person name="Silva A.D."/>
            <person name="Pereira-Leal J.B."/>
            <person name="Leite R.B."/>
        </authorList>
    </citation>
    <scope>NUCLEOTIDE SEQUENCE [LARGE SCALE GENOMIC DNA]</scope>
    <source>
        <strain evidence="1 2">IPMA8</strain>
    </source>
</reference>
<accession>A0ABX2CTQ2</accession>
<organism evidence="1 2">
    <name type="scientific">Microcoleus asticus IPMA8</name>
    <dbReference type="NCBI Taxonomy" id="2563858"/>
    <lineage>
        <taxon>Bacteria</taxon>
        <taxon>Bacillati</taxon>
        <taxon>Cyanobacteriota</taxon>
        <taxon>Cyanophyceae</taxon>
        <taxon>Oscillatoriophycideae</taxon>
        <taxon>Oscillatoriales</taxon>
        <taxon>Microcoleaceae</taxon>
        <taxon>Microcoleus</taxon>
        <taxon>Microcoleus asticus</taxon>
    </lineage>
</organism>
<name>A0ABX2CTQ2_9CYAN</name>
<dbReference type="RefSeq" id="WP_246276640.1">
    <property type="nucleotide sequence ID" value="NZ_CAWPPK010000057.1"/>
</dbReference>
<gene>
    <name evidence="1" type="ORF">E5S67_01222</name>
</gene>
<protein>
    <submittedName>
        <fullName evidence="1">Uncharacterized protein</fullName>
    </submittedName>
</protein>
<dbReference type="Proteomes" id="UP000702425">
    <property type="component" value="Unassembled WGS sequence"/>
</dbReference>
<evidence type="ECO:0000313" key="1">
    <source>
        <dbReference type="EMBL" id="NQE33503.1"/>
    </source>
</evidence>
<comment type="caution">
    <text evidence="1">The sequence shown here is derived from an EMBL/GenBank/DDBJ whole genome shotgun (WGS) entry which is preliminary data.</text>
</comment>
<sequence length="74" mass="8255">MTPINDSTSQMVQFCLRNDTEADAKTIDIIALDRAVTLVEDYLLIPPSSSSFVPFASSRFNKNNSSDTKRIKQT</sequence>
<evidence type="ECO:0000313" key="2">
    <source>
        <dbReference type="Proteomes" id="UP000702425"/>
    </source>
</evidence>
<dbReference type="EMBL" id="SRRZ01000015">
    <property type="protein sequence ID" value="NQE33503.1"/>
    <property type="molecule type" value="Genomic_DNA"/>
</dbReference>
<keyword evidence="2" id="KW-1185">Reference proteome</keyword>
<proteinExistence type="predicted"/>